<dbReference type="EMBL" id="CCNB01000009">
    <property type="protein sequence ID" value="CDX34021.1"/>
    <property type="molecule type" value="Genomic_DNA"/>
</dbReference>
<dbReference type="AlphaFoldDB" id="A0A090GJP3"/>
<proteinExistence type="predicted"/>
<accession>A0A090GJP3</accession>
<evidence type="ECO:0000313" key="1">
    <source>
        <dbReference type="EMBL" id="CDX34021.1"/>
    </source>
</evidence>
<protein>
    <submittedName>
        <fullName evidence="1">Uncharacterized protein</fullName>
    </submittedName>
</protein>
<reference evidence="1 2" key="1">
    <citation type="submission" date="2014-08" db="EMBL/GenBank/DDBJ databases">
        <authorList>
            <person name="Moulin Lionel"/>
        </authorList>
    </citation>
    <scope>NUCLEOTIDE SEQUENCE [LARGE SCALE GENOMIC DNA]</scope>
</reference>
<dbReference type="Proteomes" id="UP000046373">
    <property type="component" value="Unassembled WGS sequence"/>
</dbReference>
<sequence>MPLLDLIGGTLFMRQHMPEKYGVDEPVPQLYHQQLVYPVVTAAEPAAPIAEASPAAAKPE</sequence>
<name>A0A090GJP3_MESPL</name>
<evidence type="ECO:0000313" key="2">
    <source>
        <dbReference type="Proteomes" id="UP000046373"/>
    </source>
</evidence>
<organism evidence="1 2">
    <name type="scientific">Mesorhizobium plurifarium</name>
    <dbReference type="NCBI Taxonomy" id="69974"/>
    <lineage>
        <taxon>Bacteria</taxon>
        <taxon>Pseudomonadati</taxon>
        <taxon>Pseudomonadota</taxon>
        <taxon>Alphaproteobacteria</taxon>
        <taxon>Hyphomicrobiales</taxon>
        <taxon>Phyllobacteriaceae</taxon>
        <taxon>Mesorhizobium</taxon>
    </lineage>
</organism>
<gene>
    <name evidence="1" type="ORF">MPLDJ20_170149</name>
</gene>